<sequence length="253" mass="27436">MTPRTATLCIRLILESGMIRSCAVERPRRPVSPAPMERVPPGCATSTTRRCSAAGPQKGAPDARSPPAAEGANTTERRARRTHSSTCGKTVGRKPIPRNAPNGSRCSTRYSAPSTPMPIPRQAPSAQPTIQNDYFTELPVELQNRPDTELSRPLDVPTRRWKPTTTWHVSPLRKSCLIPRTGTFLPSSIDTRGSCSTPSGTSSRPARRHAKPCRTCRKPGPAPNGRRTTVLSPDGKATLPHSGFANSIDSRFD</sequence>
<feature type="compositionally biased region" description="Polar residues" evidence="1">
    <location>
        <begin position="101"/>
        <end position="114"/>
    </location>
</feature>
<feature type="compositionally biased region" description="Basic residues" evidence="1">
    <location>
        <begin position="205"/>
        <end position="217"/>
    </location>
</feature>
<feature type="compositionally biased region" description="Polar residues" evidence="1">
    <location>
        <begin position="187"/>
        <end position="204"/>
    </location>
</feature>
<organism evidence="2 3">
    <name type="scientific">Actinopolyspora righensis</name>
    <dbReference type="NCBI Taxonomy" id="995060"/>
    <lineage>
        <taxon>Bacteria</taxon>
        <taxon>Bacillati</taxon>
        <taxon>Actinomycetota</taxon>
        <taxon>Actinomycetes</taxon>
        <taxon>Actinopolysporales</taxon>
        <taxon>Actinopolysporaceae</taxon>
        <taxon>Actinopolyspora</taxon>
        <taxon>Actinopolyspora alba group</taxon>
    </lineage>
</organism>
<dbReference type="EMBL" id="FPAT01000010">
    <property type="protein sequence ID" value="SFT84817.1"/>
    <property type="molecule type" value="Genomic_DNA"/>
</dbReference>
<accession>A0A1I7BCD2</accession>
<protein>
    <submittedName>
        <fullName evidence="2">Uncharacterized protein</fullName>
    </submittedName>
</protein>
<dbReference type="AlphaFoldDB" id="A0A1I7BCD2"/>
<proteinExistence type="predicted"/>
<name>A0A1I7BCD2_9ACTN</name>
<evidence type="ECO:0000313" key="3">
    <source>
        <dbReference type="Proteomes" id="UP000199165"/>
    </source>
</evidence>
<keyword evidence="3" id="KW-1185">Reference proteome</keyword>
<dbReference type="Proteomes" id="UP000199165">
    <property type="component" value="Unassembled WGS sequence"/>
</dbReference>
<feature type="region of interest" description="Disordered" evidence="1">
    <location>
        <begin position="187"/>
        <end position="253"/>
    </location>
</feature>
<reference evidence="3" key="1">
    <citation type="submission" date="2016-10" db="EMBL/GenBank/DDBJ databases">
        <authorList>
            <person name="Varghese N."/>
            <person name="Submissions S."/>
        </authorList>
    </citation>
    <scope>NUCLEOTIDE SEQUENCE [LARGE SCALE GENOMIC DNA]</scope>
    <source>
        <strain evidence="3">DSM 45501</strain>
    </source>
</reference>
<feature type="compositionally biased region" description="Polar residues" evidence="1">
    <location>
        <begin position="244"/>
        <end position="253"/>
    </location>
</feature>
<gene>
    <name evidence="2" type="ORF">SAMN04487904_110138</name>
</gene>
<evidence type="ECO:0000256" key="1">
    <source>
        <dbReference type="SAM" id="MobiDB-lite"/>
    </source>
</evidence>
<feature type="region of interest" description="Disordered" evidence="1">
    <location>
        <begin position="28"/>
        <end position="127"/>
    </location>
</feature>
<dbReference type="STRING" id="995060.SAMN04487904_110138"/>
<evidence type="ECO:0000313" key="2">
    <source>
        <dbReference type="EMBL" id="SFT84817.1"/>
    </source>
</evidence>